<keyword evidence="4" id="KW-1185">Reference proteome</keyword>
<dbReference type="Pfam" id="PF13795">
    <property type="entry name" value="HupE_UreJ_2"/>
    <property type="match status" value="2"/>
</dbReference>
<keyword evidence="1" id="KW-0812">Transmembrane</keyword>
<proteinExistence type="predicted"/>
<accession>A0A7W3J557</accession>
<feature type="transmembrane region" description="Helical" evidence="1">
    <location>
        <begin position="203"/>
        <end position="227"/>
    </location>
</feature>
<comment type="caution">
    <text evidence="3">The sequence shown here is derived from an EMBL/GenBank/DDBJ whole genome shotgun (WGS) entry which is preliminary data.</text>
</comment>
<feature type="signal peptide" evidence="2">
    <location>
        <begin position="1"/>
        <end position="22"/>
    </location>
</feature>
<name>A0A7W3J557_9MICO</name>
<evidence type="ECO:0008006" key="5">
    <source>
        <dbReference type="Google" id="ProtNLM"/>
    </source>
</evidence>
<evidence type="ECO:0000256" key="1">
    <source>
        <dbReference type="SAM" id="Phobius"/>
    </source>
</evidence>
<evidence type="ECO:0000256" key="2">
    <source>
        <dbReference type="SAM" id="SignalP"/>
    </source>
</evidence>
<gene>
    <name evidence="3" type="ORF">FHX71_000395</name>
</gene>
<dbReference type="InterPro" id="IPR032809">
    <property type="entry name" value="Put_HupE_UreJ"/>
</dbReference>
<keyword evidence="1" id="KW-0472">Membrane</keyword>
<organism evidence="3 4">
    <name type="scientific">Promicromonospora sukumoe</name>
    <dbReference type="NCBI Taxonomy" id="88382"/>
    <lineage>
        <taxon>Bacteria</taxon>
        <taxon>Bacillati</taxon>
        <taxon>Actinomycetota</taxon>
        <taxon>Actinomycetes</taxon>
        <taxon>Micrococcales</taxon>
        <taxon>Promicromonosporaceae</taxon>
        <taxon>Promicromonospora</taxon>
    </lineage>
</organism>
<dbReference type="Proteomes" id="UP000540568">
    <property type="component" value="Unassembled WGS sequence"/>
</dbReference>
<feature type="transmembrane region" description="Helical" evidence="1">
    <location>
        <begin position="263"/>
        <end position="284"/>
    </location>
</feature>
<evidence type="ECO:0000313" key="3">
    <source>
        <dbReference type="EMBL" id="MBA8806453.1"/>
    </source>
</evidence>
<feature type="chain" id="PRO_5038743590" description="HupE/UreJ protein" evidence="2">
    <location>
        <begin position="23"/>
        <end position="431"/>
    </location>
</feature>
<reference evidence="3 4" key="1">
    <citation type="submission" date="2020-07" db="EMBL/GenBank/DDBJ databases">
        <title>Sequencing the genomes of 1000 actinobacteria strains.</title>
        <authorList>
            <person name="Klenk H.-P."/>
        </authorList>
    </citation>
    <scope>NUCLEOTIDE SEQUENCE [LARGE SCALE GENOMIC DNA]</scope>
    <source>
        <strain evidence="3 4">DSM 44121</strain>
    </source>
</reference>
<feature type="transmembrane region" description="Helical" evidence="1">
    <location>
        <begin position="408"/>
        <end position="426"/>
    </location>
</feature>
<evidence type="ECO:0000313" key="4">
    <source>
        <dbReference type="Proteomes" id="UP000540568"/>
    </source>
</evidence>
<dbReference type="RefSeq" id="WP_182614178.1">
    <property type="nucleotide sequence ID" value="NZ_BAAATF010000002.1"/>
</dbReference>
<feature type="transmembrane region" description="Helical" evidence="1">
    <location>
        <begin position="339"/>
        <end position="361"/>
    </location>
</feature>
<feature type="transmembrane region" description="Helical" evidence="1">
    <location>
        <begin position="373"/>
        <end position="396"/>
    </location>
</feature>
<keyword evidence="1" id="KW-1133">Transmembrane helix</keyword>
<protein>
    <recommendedName>
        <fullName evidence="5">HupE/UreJ protein</fullName>
    </recommendedName>
</protein>
<dbReference type="EMBL" id="JACGWV010000001">
    <property type="protein sequence ID" value="MBA8806453.1"/>
    <property type="molecule type" value="Genomic_DNA"/>
</dbReference>
<sequence>MRLRRSLALAGLLAVVSSPAVGQAAWAHDATSDVYAEVTSAPSGPGSEGGGPTTDVSAVLDLEYDLLMKSAWLRAEAYEATDRADQLAQLGEHEAEVDGYVTDRFVVTYDGEPCAPALSGADVVERGERAYASLAYTFVCDGEPEGVHEVSSALFPDAESFVHSTETIIRYSLDEEDGSAVLTTASPTLTTGEHRLLQQVGEFFVLGGEHLLFGVDHVLFLLALLIGARRLRDVVLMATAFTVAHSVTFLLAALGVVSVPAIVVEPVIAASIAVVAVVDLVLIWRGGAGGGLGLGGSASAGPTSGTVRDALRWRAPAGLRDGGLRDAGLRDERGAWDRWRLPVVFVFGLVHGVGFAGALGIDAAWSWTLLWSLLSFNVGIEAVQLGIIAVVFPLLVLLRVRAPRTARWVLLVSCAAIAALALYWVVDRLAG</sequence>
<keyword evidence="2" id="KW-0732">Signal</keyword>
<dbReference type="AlphaFoldDB" id="A0A7W3J557"/>
<feature type="transmembrane region" description="Helical" evidence="1">
    <location>
        <begin position="234"/>
        <end position="257"/>
    </location>
</feature>